<evidence type="ECO:0000313" key="2">
    <source>
        <dbReference type="EMBL" id="NFV81855.1"/>
    </source>
</evidence>
<feature type="chain" id="PRO_5028875338" description="Lipoprotein" evidence="1">
    <location>
        <begin position="25"/>
        <end position="224"/>
    </location>
</feature>
<protein>
    <recommendedName>
        <fullName evidence="4">Lipoprotein</fullName>
    </recommendedName>
</protein>
<keyword evidence="3" id="KW-1185">Reference proteome</keyword>
<evidence type="ECO:0000313" key="3">
    <source>
        <dbReference type="Proteomes" id="UP000480684"/>
    </source>
</evidence>
<evidence type="ECO:0008006" key="4">
    <source>
        <dbReference type="Google" id="ProtNLM"/>
    </source>
</evidence>
<dbReference type="AlphaFoldDB" id="A0A7C9V152"/>
<reference evidence="2 3" key="1">
    <citation type="submission" date="2020-02" db="EMBL/GenBank/DDBJ databases">
        <authorList>
            <person name="Dziuba M."/>
            <person name="Kuznetsov B."/>
            <person name="Mardanov A."/>
            <person name="Ravin N."/>
            <person name="Grouzdev D."/>
        </authorList>
    </citation>
    <scope>NUCLEOTIDE SEQUENCE [LARGE SCALE GENOMIC DNA]</scope>
    <source>
        <strain evidence="2 3">SpK</strain>
    </source>
</reference>
<comment type="caution">
    <text evidence="2">The sequence shown here is derived from an EMBL/GenBank/DDBJ whole genome shotgun (WGS) entry which is preliminary data.</text>
</comment>
<sequence>MTSLLARAALILAGLALLPSCTWSGGDIGDPVERKLHWFSFVGGDDIRTTCAAGTPDRFRLVYNADYNEQLRIYEVDSLRRLLTIRVVNQGAMGKLSGDDLLAPWRATEAKVQLDQDGYDRLIQGFAQGGMFAPPPVGLELPSRSFFWTAAMCRDGRFGLTAWKYPSVSFAAMGFDVQLFALDTTGIEINPARELPVDPVWNDKASRLEVPNFSLKVTADGLLQ</sequence>
<keyword evidence="1" id="KW-0732">Signal</keyword>
<gene>
    <name evidence="2" type="ORF">G4223_17220</name>
</gene>
<dbReference type="EMBL" id="JAAIYP010000044">
    <property type="protein sequence ID" value="NFV81855.1"/>
    <property type="molecule type" value="Genomic_DNA"/>
</dbReference>
<proteinExistence type="predicted"/>
<evidence type="ECO:0000256" key="1">
    <source>
        <dbReference type="SAM" id="SignalP"/>
    </source>
</evidence>
<name>A0A7C9V152_9PROT</name>
<accession>A0A7C9V152</accession>
<feature type="signal peptide" evidence="1">
    <location>
        <begin position="1"/>
        <end position="24"/>
    </location>
</feature>
<dbReference type="RefSeq" id="WP_163682294.1">
    <property type="nucleotide sequence ID" value="NZ_JAAIYP010000044.1"/>
</dbReference>
<dbReference type="Proteomes" id="UP000480684">
    <property type="component" value="Unassembled WGS sequence"/>
</dbReference>
<organism evidence="2 3">
    <name type="scientific">Magnetospirillum aberrantis SpK</name>
    <dbReference type="NCBI Taxonomy" id="908842"/>
    <lineage>
        <taxon>Bacteria</taxon>
        <taxon>Pseudomonadati</taxon>
        <taxon>Pseudomonadota</taxon>
        <taxon>Alphaproteobacteria</taxon>
        <taxon>Rhodospirillales</taxon>
        <taxon>Rhodospirillaceae</taxon>
        <taxon>Magnetospirillum</taxon>
    </lineage>
</organism>